<dbReference type="RefSeq" id="WP_187466956.1">
    <property type="nucleotide sequence ID" value="NZ_JACSIT010000106.1"/>
</dbReference>
<dbReference type="AlphaFoldDB" id="A0A923T7T8"/>
<name>A0A923T7T8_9BACT</name>
<organism evidence="1 2">
    <name type="scientific">Neolewinella lacunae</name>
    <dbReference type="NCBI Taxonomy" id="1517758"/>
    <lineage>
        <taxon>Bacteria</taxon>
        <taxon>Pseudomonadati</taxon>
        <taxon>Bacteroidota</taxon>
        <taxon>Saprospiria</taxon>
        <taxon>Saprospirales</taxon>
        <taxon>Lewinellaceae</taxon>
        <taxon>Neolewinella</taxon>
    </lineage>
</organism>
<evidence type="ECO:0000313" key="2">
    <source>
        <dbReference type="Proteomes" id="UP000650081"/>
    </source>
</evidence>
<accession>A0A923T7T8</accession>
<dbReference type="InterPro" id="IPR011990">
    <property type="entry name" value="TPR-like_helical_dom_sf"/>
</dbReference>
<sequence>MNEKSNKLISLFASLDRTQLRSCRKLVQSPFFSSNEDLLRFFDEIAARLERKASLDKRQIWQSVFGKNKPYNDVRFRKFTSDLFKLIKDYLVQESLEQEPELWRYLYFSALERQRSTKLIKGIERNWEDLTTVNSTDDGLQYLYLHLLEKKKYQLLNYEQKPGERSNVEDISKSLDTYYFISKLRDATNAKARALSEKQDYSLYMAQEVVAFLDASPEHLNEPYVRAYYYMYKMMAQDENDEAYFNYKEIILNRHELKVATKYNFIQPALNYCAVKISKGQRSFLEDYLEIYKFALSLNMDSLDGFINSAAFKNTVQVAMQLGEFDWAEGYIRTYQDSLPPEERANTVNFNLATIYFYQKKFSEAQEYLREVEYSNIALNLNTKMMLIAIYYELGEGMALESLFDSTIAYLNRHKELPEDRDKNYRNLILYTRRLSRLTPGDTEAYQKLKKEVQHEKYLASKGWLEEKIDSFRP</sequence>
<evidence type="ECO:0000313" key="1">
    <source>
        <dbReference type="EMBL" id="MBC6994885.1"/>
    </source>
</evidence>
<dbReference type="Gene3D" id="1.25.40.10">
    <property type="entry name" value="Tetratricopeptide repeat domain"/>
    <property type="match status" value="1"/>
</dbReference>
<dbReference type="EMBL" id="JACSIT010000106">
    <property type="protein sequence ID" value="MBC6994885.1"/>
    <property type="molecule type" value="Genomic_DNA"/>
</dbReference>
<proteinExistence type="predicted"/>
<reference evidence="1" key="1">
    <citation type="submission" date="2020-08" db="EMBL/GenBank/DDBJ databases">
        <title>Lewinella bacteria from marine environments.</title>
        <authorList>
            <person name="Zhong Y."/>
        </authorList>
    </citation>
    <scope>NUCLEOTIDE SEQUENCE</scope>
    <source>
        <strain evidence="1">KCTC 42187</strain>
    </source>
</reference>
<evidence type="ECO:0008006" key="3">
    <source>
        <dbReference type="Google" id="ProtNLM"/>
    </source>
</evidence>
<protein>
    <recommendedName>
        <fullName evidence="3">Tetratricopeptide repeat protein</fullName>
    </recommendedName>
</protein>
<keyword evidence="2" id="KW-1185">Reference proteome</keyword>
<comment type="caution">
    <text evidence="1">The sequence shown here is derived from an EMBL/GenBank/DDBJ whole genome shotgun (WGS) entry which is preliminary data.</text>
</comment>
<gene>
    <name evidence="1" type="ORF">H9S92_11970</name>
</gene>
<dbReference type="Proteomes" id="UP000650081">
    <property type="component" value="Unassembled WGS sequence"/>
</dbReference>